<dbReference type="InterPro" id="IPR036734">
    <property type="entry name" value="Neur_chan_lig-bd_sf"/>
</dbReference>
<dbReference type="GO" id="GO:0005230">
    <property type="term" value="F:extracellular ligand-gated monoatomic ion channel activity"/>
    <property type="evidence" value="ECO:0007669"/>
    <property type="project" value="InterPro"/>
</dbReference>
<dbReference type="AlphaFoldDB" id="A0AAV3Y4S1"/>
<evidence type="ECO:0000313" key="1">
    <source>
        <dbReference type="EMBL" id="GFN77716.1"/>
    </source>
</evidence>
<accession>A0AAV3Y4S1</accession>
<keyword evidence="2" id="KW-1185">Reference proteome</keyword>
<evidence type="ECO:0000313" key="2">
    <source>
        <dbReference type="Proteomes" id="UP000735302"/>
    </source>
</evidence>
<sequence>MQTHVKNGRLDQENMPNRIAMFVNALLEAYDNTVTPTFDKSQPTYVNVSIHINNIDAVNEQTMVSALAIGFHFIFQKFSTLRLVLVVTLWSSMYSC</sequence>
<dbReference type="EMBL" id="BLXT01000501">
    <property type="protein sequence ID" value="GFN77716.1"/>
    <property type="molecule type" value="Genomic_DNA"/>
</dbReference>
<name>A0AAV3Y4S1_9GAST</name>
<dbReference type="Proteomes" id="UP000735302">
    <property type="component" value="Unassembled WGS sequence"/>
</dbReference>
<protein>
    <recommendedName>
        <fullName evidence="3">Neurotransmitter-gated ion-channel ligand-binding domain-containing protein</fullName>
    </recommendedName>
</protein>
<dbReference type="SUPFAM" id="SSF63712">
    <property type="entry name" value="Nicotinic receptor ligand binding domain-like"/>
    <property type="match status" value="1"/>
</dbReference>
<dbReference type="Gene3D" id="2.70.170.10">
    <property type="entry name" value="Neurotransmitter-gated ion-channel ligand-binding domain"/>
    <property type="match status" value="1"/>
</dbReference>
<comment type="caution">
    <text evidence="1">The sequence shown here is derived from an EMBL/GenBank/DDBJ whole genome shotgun (WGS) entry which is preliminary data.</text>
</comment>
<evidence type="ECO:0008006" key="3">
    <source>
        <dbReference type="Google" id="ProtNLM"/>
    </source>
</evidence>
<gene>
    <name evidence="1" type="ORF">PoB_000422200</name>
</gene>
<organism evidence="1 2">
    <name type="scientific">Plakobranchus ocellatus</name>
    <dbReference type="NCBI Taxonomy" id="259542"/>
    <lineage>
        <taxon>Eukaryota</taxon>
        <taxon>Metazoa</taxon>
        <taxon>Spiralia</taxon>
        <taxon>Lophotrochozoa</taxon>
        <taxon>Mollusca</taxon>
        <taxon>Gastropoda</taxon>
        <taxon>Heterobranchia</taxon>
        <taxon>Euthyneura</taxon>
        <taxon>Panpulmonata</taxon>
        <taxon>Sacoglossa</taxon>
        <taxon>Placobranchoidea</taxon>
        <taxon>Plakobranchidae</taxon>
        <taxon>Plakobranchus</taxon>
    </lineage>
</organism>
<dbReference type="GO" id="GO:0016020">
    <property type="term" value="C:membrane"/>
    <property type="evidence" value="ECO:0007669"/>
    <property type="project" value="InterPro"/>
</dbReference>
<reference evidence="1 2" key="1">
    <citation type="journal article" date="2021" name="Elife">
        <title>Chloroplast acquisition without the gene transfer in kleptoplastic sea slugs, Plakobranchus ocellatus.</title>
        <authorList>
            <person name="Maeda T."/>
            <person name="Takahashi S."/>
            <person name="Yoshida T."/>
            <person name="Shimamura S."/>
            <person name="Takaki Y."/>
            <person name="Nagai Y."/>
            <person name="Toyoda A."/>
            <person name="Suzuki Y."/>
            <person name="Arimoto A."/>
            <person name="Ishii H."/>
            <person name="Satoh N."/>
            <person name="Nishiyama T."/>
            <person name="Hasebe M."/>
            <person name="Maruyama T."/>
            <person name="Minagawa J."/>
            <person name="Obokata J."/>
            <person name="Shigenobu S."/>
        </authorList>
    </citation>
    <scope>NUCLEOTIDE SEQUENCE [LARGE SCALE GENOMIC DNA]</scope>
</reference>
<proteinExistence type="predicted"/>